<dbReference type="Proteomes" id="UP000057938">
    <property type="component" value="Chromosome"/>
</dbReference>
<dbReference type="PATRIC" id="fig|361183.4.peg.1666"/>
<dbReference type="RefSeq" id="WP_061925304.1">
    <property type="nucleotide sequence ID" value="NZ_CP012669.1"/>
</dbReference>
<proteinExistence type="predicted"/>
<gene>
    <name evidence="1" type="ORF">AMC99_01694</name>
</gene>
<dbReference type="KEGG" id="aep:AMC99_01694"/>
<dbReference type="AlphaFoldDB" id="A0A0M4M8J1"/>
<sequence length="100" mass="11617">MDVLALIFLFVIVAGSIALWAGHQFHRRAVNHEERKLELIARAEEARKGGNTEVFRKLEERVRVLERIATDSKQDLAMQIEQLRDLHELDALEARQETTR</sequence>
<protein>
    <submittedName>
        <fullName evidence="1">Uncharacterized protein</fullName>
    </submittedName>
</protein>
<keyword evidence="2" id="KW-1185">Reference proteome</keyword>
<dbReference type="OrthoDB" id="7428997at2"/>
<name>A0A0M4M8J1_9SPHN</name>
<reference evidence="1 2" key="1">
    <citation type="submission" date="2015-09" db="EMBL/GenBank/DDBJ databases">
        <title>Complete genome sequence of a benzo[a]pyrene-degrading bacterium Altererythrobacter epoxidivorans CGMCC 1.7731T.</title>
        <authorList>
            <person name="Li Z."/>
            <person name="Cheng H."/>
            <person name="Huo Y."/>
            <person name="Xu X."/>
        </authorList>
    </citation>
    <scope>NUCLEOTIDE SEQUENCE [LARGE SCALE GENOMIC DNA]</scope>
    <source>
        <strain evidence="1 2">CGMCC 1.7731</strain>
    </source>
</reference>
<evidence type="ECO:0000313" key="1">
    <source>
        <dbReference type="EMBL" id="ALE16985.1"/>
    </source>
</evidence>
<evidence type="ECO:0000313" key="2">
    <source>
        <dbReference type="Proteomes" id="UP000057938"/>
    </source>
</evidence>
<organism evidence="1 2">
    <name type="scientific">Altererythrobacter epoxidivorans</name>
    <dbReference type="NCBI Taxonomy" id="361183"/>
    <lineage>
        <taxon>Bacteria</taxon>
        <taxon>Pseudomonadati</taxon>
        <taxon>Pseudomonadota</taxon>
        <taxon>Alphaproteobacteria</taxon>
        <taxon>Sphingomonadales</taxon>
        <taxon>Erythrobacteraceae</taxon>
        <taxon>Altererythrobacter</taxon>
    </lineage>
</organism>
<dbReference type="STRING" id="361183.AMC99_01694"/>
<dbReference type="EMBL" id="CP012669">
    <property type="protein sequence ID" value="ALE16985.1"/>
    <property type="molecule type" value="Genomic_DNA"/>
</dbReference>
<accession>A0A0M4M8J1</accession>